<sequence length="97" mass="10663">MPIEVTDIVRTPANGPGPVTLINMIPYMNEGKARITEINISPVRLISFGVIVRDERKASGKAKIIPTMVPKKAIATVSNNIYSKPFLLKSRIIFNEG</sequence>
<dbReference type="EMBL" id="VSSQ01144928">
    <property type="protein sequence ID" value="MPN64277.1"/>
    <property type="molecule type" value="Genomic_DNA"/>
</dbReference>
<accession>A0A645JLN9</accession>
<protein>
    <submittedName>
        <fullName evidence="1">Uncharacterized protein</fullName>
    </submittedName>
</protein>
<reference evidence="1" key="1">
    <citation type="submission" date="2019-08" db="EMBL/GenBank/DDBJ databases">
        <authorList>
            <person name="Kucharzyk K."/>
            <person name="Murdoch R.W."/>
            <person name="Higgins S."/>
            <person name="Loffler F."/>
        </authorList>
    </citation>
    <scope>NUCLEOTIDE SEQUENCE</scope>
</reference>
<name>A0A645JLN9_9ZZZZ</name>
<gene>
    <name evidence="1" type="ORF">SDC9_212048</name>
</gene>
<organism evidence="1">
    <name type="scientific">bioreactor metagenome</name>
    <dbReference type="NCBI Taxonomy" id="1076179"/>
    <lineage>
        <taxon>unclassified sequences</taxon>
        <taxon>metagenomes</taxon>
        <taxon>ecological metagenomes</taxon>
    </lineage>
</organism>
<dbReference type="AlphaFoldDB" id="A0A645JLN9"/>
<proteinExistence type="predicted"/>
<comment type="caution">
    <text evidence="1">The sequence shown here is derived from an EMBL/GenBank/DDBJ whole genome shotgun (WGS) entry which is preliminary data.</text>
</comment>
<evidence type="ECO:0000313" key="1">
    <source>
        <dbReference type="EMBL" id="MPN64277.1"/>
    </source>
</evidence>